<keyword evidence="2" id="KW-0678">Repressor</keyword>
<dbReference type="NCBIfam" id="TIGR00090">
    <property type="entry name" value="rsfS_iojap_ybeB"/>
    <property type="match status" value="1"/>
</dbReference>
<dbReference type="InterPro" id="IPR004394">
    <property type="entry name" value="Iojap/RsfS/C7orf30"/>
</dbReference>
<dbReference type="EMBL" id="JACRTA010000003">
    <property type="protein sequence ID" value="MBC8568918.1"/>
    <property type="molecule type" value="Genomic_DNA"/>
</dbReference>
<comment type="function">
    <text evidence="2">Functions as a ribosomal silencing factor. Interacts with ribosomal protein uL14 (rplN), blocking formation of intersubunit bridge B8. Prevents association of the 30S and 50S ribosomal subunits and the formation of functional ribosomes, thus repressing translation.</text>
</comment>
<evidence type="ECO:0000256" key="1">
    <source>
        <dbReference type="ARBA" id="ARBA00010574"/>
    </source>
</evidence>
<protein>
    <recommendedName>
        <fullName evidence="2">Ribosomal silencing factor RsfS</fullName>
    </recommendedName>
</protein>
<keyword evidence="2" id="KW-0963">Cytoplasm</keyword>
<organism evidence="3 4">
    <name type="scientific">Lentihominibacter hominis</name>
    <dbReference type="NCBI Taxonomy" id="2763645"/>
    <lineage>
        <taxon>Bacteria</taxon>
        <taxon>Bacillati</taxon>
        <taxon>Bacillota</taxon>
        <taxon>Clostridia</taxon>
        <taxon>Peptostreptococcales</taxon>
        <taxon>Anaerovoracaceae</taxon>
        <taxon>Lentihominibacter</taxon>
    </lineage>
</organism>
<dbReference type="Pfam" id="PF02410">
    <property type="entry name" value="RsfS"/>
    <property type="match status" value="1"/>
</dbReference>
<dbReference type="GO" id="GO:0017148">
    <property type="term" value="P:negative regulation of translation"/>
    <property type="evidence" value="ECO:0007669"/>
    <property type="project" value="UniProtKB-UniRule"/>
</dbReference>
<accession>A0A926E825</accession>
<dbReference type="Proteomes" id="UP000610862">
    <property type="component" value="Unassembled WGS sequence"/>
</dbReference>
<comment type="caution">
    <text evidence="3">The sequence shown here is derived from an EMBL/GenBank/DDBJ whole genome shotgun (WGS) entry which is preliminary data.</text>
</comment>
<dbReference type="PANTHER" id="PTHR21043">
    <property type="entry name" value="IOJAP SUPERFAMILY ORTHOLOG"/>
    <property type="match status" value="1"/>
</dbReference>
<dbReference type="GO" id="GO:0005737">
    <property type="term" value="C:cytoplasm"/>
    <property type="evidence" value="ECO:0007669"/>
    <property type="project" value="UniProtKB-SubCell"/>
</dbReference>
<keyword evidence="4" id="KW-1185">Reference proteome</keyword>
<keyword evidence="2" id="KW-0810">Translation regulation</keyword>
<dbReference type="GO" id="GO:0042256">
    <property type="term" value="P:cytosolic ribosome assembly"/>
    <property type="evidence" value="ECO:0007669"/>
    <property type="project" value="UniProtKB-UniRule"/>
</dbReference>
<comment type="subcellular location">
    <subcellularLocation>
        <location evidence="2">Cytoplasm</location>
    </subcellularLocation>
</comment>
<gene>
    <name evidence="2 3" type="primary">rsfS</name>
    <name evidence="3" type="ORF">H8692_09135</name>
</gene>
<dbReference type="GO" id="GO:0043023">
    <property type="term" value="F:ribosomal large subunit binding"/>
    <property type="evidence" value="ECO:0007669"/>
    <property type="project" value="TreeGrafter"/>
</dbReference>
<comment type="similarity">
    <text evidence="1 2">Belongs to the Iojap/RsfS family.</text>
</comment>
<dbReference type="Gene3D" id="3.30.460.10">
    <property type="entry name" value="Beta Polymerase, domain 2"/>
    <property type="match status" value="1"/>
</dbReference>
<dbReference type="GO" id="GO:0090071">
    <property type="term" value="P:negative regulation of ribosome biogenesis"/>
    <property type="evidence" value="ECO:0007669"/>
    <property type="project" value="UniProtKB-UniRule"/>
</dbReference>
<dbReference type="HAMAP" id="MF_01477">
    <property type="entry name" value="Iojap_RsfS"/>
    <property type="match status" value="1"/>
</dbReference>
<dbReference type="RefSeq" id="WP_177270299.1">
    <property type="nucleotide sequence ID" value="NZ_JACRTA010000003.1"/>
</dbReference>
<proteinExistence type="inferred from homology"/>
<reference evidence="3" key="1">
    <citation type="submission" date="2020-08" db="EMBL/GenBank/DDBJ databases">
        <title>Genome public.</title>
        <authorList>
            <person name="Liu C."/>
            <person name="Sun Q."/>
        </authorList>
    </citation>
    <scope>NUCLEOTIDE SEQUENCE</scope>
    <source>
        <strain evidence="3">NSJ-24</strain>
    </source>
</reference>
<comment type="subunit">
    <text evidence="2">Interacts with ribosomal protein uL14 (rplN).</text>
</comment>
<evidence type="ECO:0000256" key="2">
    <source>
        <dbReference type="HAMAP-Rule" id="MF_01477"/>
    </source>
</evidence>
<dbReference type="PANTHER" id="PTHR21043:SF0">
    <property type="entry name" value="MITOCHONDRIAL ASSEMBLY OF RIBOSOMAL LARGE SUBUNIT PROTEIN 1"/>
    <property type="match status" value="1"/>
</dbReference>
<dbReference type="SUPFAM" id="SSF81301">
    <property type="entry name" value="Nucleotidyltransferase"/>
    <property type="match status" value="1"/>
</dbReference>
<sequence length="114" mass="12868">MIESKELALKIARLLKEKKAIDVTVIDISPKASFADYFVMSSAGSERQMSALVDYIEDMLEPQGVFPKSVEGKRSSGWILMDYGDVVINVMTVATREKYNIERIWGDCDNLEID</sequence>
<evidence type="ECO:0000313" key="4">
    <source>
        <dbReference type="Proteomes" id="UP000610862"/>
    </source>
</evidence>
<evidence type="ECO:0000313" key="3">
    <source>
        <dbReference type="EMBL" id="MBC8568918.1"/>
    </source>
</evidence>
<name>A0A926E825_9FIRM</name>
<dbReference type="InterPro" id="IPR043519">
    <property type="entry name" value="NT_sf"/>
</dbReference>
<dbReference type="AlphaFoldDB" id="A0A926E825"/>